<reference evidence="3" key="1">
    <citation type="submission" date="2015-03" db="EMBL/GenBank/DDBJ databases">
        <authorList>
            <consortium name="Pathogen Informatics"/>
        </authorList>
    </citation>
    <scope>NUCLEOTIDE SEQUENCE [LARGE SCALE GENOMIC DNA]</scope>
    <source>
        <strain evidence="3">N09902308</strain>
    </source>
</reference>
<name>A0A916PC21_MYCTX</name>
<sequence>MTSSLTATSWATTFSFGTLSILVTMTTSVVLAGPVERSCSTIHRSPGPIASSAGMHSPMTSTAA</sequence>
<dbReference type="Proteomes" id="UP000039021">
    <property type="component" value="Unassembled WGS sequence"/>
</dbReference>
<accession>A0A916PC21</accession>
<organism evidence="2 3">
    <name type="scientific">Mycobacterium tuberculosis</name>
    <dbReference type="NCBI Taxonomy" id="1773"/>
    <lineage>
        <taxon>Bacteria</taxon>
        <taxon>Bacillati</taxon>
        <taxon>Actinomycetota</taxon>
        <taxon>Actinomycetes</taxon>
        <taxon>Mycobacteriales</taxon>
        <taxon>Mycobacteriaceae</taxon>
        <taxon>Mycobacterium</taxon>
        <taxon>Mycobacterium tuberculosis complex</taxon>
    </lineage>
</organism>
<gene>
    <name evidence="2" type="ORF">ERS007739_03127</name>
</gene>
<comment type="caution">
    <text evidence="2">The sequence shown here is derived from an EMBL/GenBank/DDBJ whole genome shotgun (WGS) entry which is preliminary data.</text>
</comment>
<protein>
    <submittedName>
        <fullName evidence="2">Uncharacterized protein</fullName>
    </submittedName>
</protein>
<dbReference type="EMBL" id="CSBK01001555">
    <property type="protein sequence ID" value="COY82640.1"/>
    <property type="molecule type" value="Genomic_DNA"/>
</dbReference>
<evidence type="ECO:0000256" key="1">
    <source>
        <dbReference type="SAM" id="MobiDB-lite"/>
    </source>
</evidence>
<evidence type="ECO:0000313" key="2">
    <source>
        <dbReference type="EMBL" id="COY82640.1"/>
    </source>
</evidence>
<dbReference type="AlphaFoldDB" id="A0A916PC21"/>
<evidence type="ECO:0000313" key="3">
    <source>
        <dbReference type="Proteomes" id="UP000039021"/>
    </source>
</evidence>
<feature type="region of interest" description="Disordered" evidence="1">
    <location>
        <begin position="40"/>
        <end position="64"/>
    </location>
</feature>
<proteinExistence type="predicted"/>